<evidence type="ECO:0000313" key="2">
    <source>
        <dbReference type="Proteomes" id="UP001497680"/>
    </source>
</evidence>
<name>A0ACC0CNW4_9PEZI</name>
<protein>
    <submittedName>
        <fullName evidence="1">Uncharacterized protein</fullName>
    </submittedName>
</protein>
<dbReference type="Proteomes" id="UP001497680">
    <property type="component" value="Unassembled WGS sequence"/>
</dbReference>
<accession>A0ACC0CNW4</accession>
<proteinExistence type="predicted"/>
<evidence type="ECO:0000313" key="1">
    <source>
        <dbReference type="EMBL" id="KAI6082061.1"/>
    </source>
</evidence>
<sequence length="267" mass="29711">MADPIIFNLSEERIEEGEFQTRSKPLNTPLIKFEIVGITHGKLTRKGDLATLLSFEFRFIAPQSCQRLTKVSVDLKFEDTEGQTSRDPVVHAISPEGSWEIGKTEVVRDVKYGADSSAHAGNEVLGAERGTLWGVKGLKSREFSISLTGVKNCAGKDNVVNWTLHENEYKESGIPTVMRAAILLRRPEDLPFTFTVKVKTQVPYIGEMKILYGLERMAPIDPVGVDPGRFPRAGRAVLKTLDPKTYDLQEMDTLDLEHAVDVALLTL</sequence>
<organism evidence="1 2">
    <name type="scientific">Hypoxylon rubiginosum</name>
    <dbReference type="NCBI Taxonomy" id="110542"/>
    <lineage>
        <taxon>Eukaryota</taxon>
        <taxon>Fungi</taxon>
        <taxon>Dikarya</taxon>
        <taxon>Ascomycota</taxon>
        <taxon>Pezizomycotina</taxon>
        <taxon>Sordariomycetes</taxon>
        <taxon>Xylariomycetidae</taxon>
        <taxon>Xylariales</taxon>
        <taxon>Hypoxylaceae</taxon>
        <taxon>Hypoxylon</taxon>
    </lineage>
</organism>
<keyword evidence="2" id="KW-1185">Reference proteome</keyword>
<dbReference type="EMBL" id="MU394380">
    <property type="protein sequence ID" value="KAI6082061.1"/>
    <property type="molecule type" value="Genomic_DNA"/>
</dbReference>
<reference evidence="1 2" key="1">
    <citation type="journal article" date="2022" name="New Phytol.">
        <title>Ecological generalism drives hyperdiversity of secondary metabolite gene clusters in xylarialean endophytes.</title>
        <authorList>
            <person name="Franco M.E.E."/>
            <person name="Wisecaver J.H."/>
            <person name="Arnold A.E."/>
            <person name="Ju Y.M."/>
            <person name="Slot J.C."/>
            <person name="Ahrendt S."/>
            <person name="Moore L.P."/>
            <person name="Eastman K.E."/>
            <person name="Scott K."/>
            <person name="Konkel Z."/>
            <person name="Mondo S.J."/>
            <person name="Kuo A."/>
            <person name="Hayes R.D."/>
            <person name="Haridas S."/>
            <person name="Andreopoulos B."/>
            <person name="Riley R."/>
            <person name="LaButti K."/>
            <person name="Pangilinan J."/>
            <person name="Lipzen A."/>
            <person name="Amirebrahimi M."/>
            <person name="Yan J."/>
            <person name="Adam C."/>
            <person name="Keymanesh K."/>
            <person name="Ng V."/>
            <person name="Louie K."/>
            <person name="Northen T."/>
            <person name="Drula E."/>
            <person name="Henrissat B."/>
            <person name="Hsieh H.M."/>
            <person name="Youens-Clark K."/>
            <person name="Lutzoni F."/>
            <person name="Miadlikowska J."/>
            <person name="Eastwood D.C."/>
            <person name="Hamelin R.C."/>
            <person name="Grigoriev I.V."/>
            <person name="U'Ren J.M."/>
        </authorList>
    </citation>
    <scope>NUCLEOTIDE SEQUENCE [LARGE SCALE GENOMIC DNA]</scope>
    <source>
        <strain evidence="1 2">ER1909</strain>
    </source>
</reference>
<comment type="caution">
    <text evidence="1">The sequence shown here is derived from an EMBL/GenBank/DDBJ whole genome shotgun (WGS) entry which is preliminary data.</text>
</comment>
<gene>
    <name evidence="1" type="ORF">F4821DRAFT_274468</name>
</gene>